<reference evidence="2" key="1">
    <citation type="submission" date="2013-09" db="EMBL/GenBank/DDBJ databases">
        <title>Corchorus olitorius genome sequencing.</title>
        <authorList>
            <person name="Alam M."/>
            <person name="Haque M.S."/>
            <person name="Islam M.S."/>
            <person name="Emdad E.M."/>
            <person name="Islam M.M."/>
            <person name="Ahmed B."/>
            <person name="Halim A."/>
            <person name="Hossen Q.M.M."/>
            <person name="Hossain M.Z."/>
            <person name="Ahmed R."/>
            <person name="Khan M.M."/>
            <person name="Islam R."/>
            <person name="Rashid M.M."/>
            <person name="Khan S.A."/>
            <person name="Rahman M.S."/>
            <person name="Alam M."/>
            <person name="Yahiya A.S."/>
            <person name="Khan M.S."/>
            <person name="Azam M.S."/>
            <person name="Haque T."/>
            <person name="Lashkar M.Z.H."/>
            <person name="Akhand A.I."/>
            <person name="Morshed G."/>
            <person name="Roy S."/>
            <person name="Uddin K.S."/>
            <person name="Rabeya T."/>
            <person name="Hossain A.S."/>
            <person name="Chowdhury A."/>
            <person name="Snigdha A.R."/>
            <person name="Mortoza M.S."/>
            <person name="Matin S.A."/>
            <person name="Hoque S.M.E."/>
            <person name="Islam M.K."/>
            <person name="Roy D.K."/>
            <person name="Haider R."/>
            <person name="Moosa M.M."/>
            <person name="Elias S.M."/>
            <person name="Hasan A.M."/>
            <person name="Jahan S."/>
            <person name="Shafiuddin M."/>
            <person name="Mahmood N."/>
            <person name="Shommy N.S."/>
        </authorList>
    </citation>
    <scope>NUCLEOTIDE SEQUENCE [LARGE SCALE GENOMIC DNA]</scope>
    <source>
        <strain evidence="2">cv. O-4</strain>
    </source>
</reference>
<evidence type="ECO:0000313" key="1">
    <source>
        <dbReference type="EMBL" id="OMO71652.1"/>
    </source>
</evidence>
<dbReference type="Proteomes" id="UP000187203">
    <property type="component" value="Unassembled WGS sequence"/>
</dbReference>
<dbReference type="PANTHER" id="PTHR36783:SF2">
    <property type="entry name" value="THYLAKOID LUMENAL 17.9 KDA PROTEIN, CHLOROPLASTIC"/>
    <property type="match status" value="1"/>
</dbReference>
<evidence type="ECO:0000313" key="2">
    <source>
        <dbReference type="Proteomes" id="UP000187203"/>
    </source>
</evidence>
<dbReference type="GO" id="GO:0009543">
    <property type="term" value="C:chloroplast thylakoid lumen"/>
    <property type="evidence" value="ECO:0007669"/>
    <property type="project" value="TreeGrafter"/>
</dbReference>
<dbReference type="PANTHER" id="PTHR36783">
    <property type="entry name" value="THYLAKOID LUMENAL 17.9 KDA PROTEIN, CHLOROPLASTIC"/>
    <property type="match status" value="1"/>
</dbReference>
<keyword evidence="2" id="KW-1185">Reference proteome</keyword>
<dbReference type="InterPro" id="IPR037734">
    <property type="entry name" value="Thylakoid_lumenal_17.9"/>
</dbReference>
<proteinExistence type="predicted"/>
<dbReference type="STRING" id="93759.A0A1R3HN09"/>
<protein>
    <submittedName>
        <fullName evidence="1">Thylakoid lumenal 17.9 kDa protein, chloroplastic</fullName>
    </submittedName>
</protein>
<dbReference type="AlphaFoldDB" id="A0A1R3HN09"/>
<organism evidence="1 2">
    <name type="scientific">Corchorus olitorius</name>
    <dbReference type="NCBI Taxonomy" id="93759"/>
    <lineage>
        <taxon>Eukaryota</taxon>
        <taxon>Viridiplantae</taxon>
        <taxon>Streptophyta</taxon>
        <taxon>Embryophyta</taxon>
        <taxon>Tracheophyta</taxon>
        <taxon>Spermatophyta</taxon>
        <taxon>Magnoliopsida</taxon>
        <taxon>eudicotyledons</taxon>
        <taxon>Gunneridae</taxon>
        <taxon>Pentapetalae</taxon>
        <taxon>rosids</taxon>
        <taxon>malvids</taxon>
        <taxon>Malvales</taxon>
        <taxon>Malvaceae</taxon>
        <taxon>Grewioideae</taxon>
        <taxon>Apeibeae</taxon>
        <taxon>Corchorus</taxon>
    </lineage>
</organism>
<dbReference type="EMBL" id="AWUE01019758">
    <property type="protein sequence ID" value="OMO71652.1"/>
    <property type="molecule type" value="Genomic_DNA"/>
</dbReference>
<gene>
    <name evidence="1" type="ORF">COLO4_28141</name>
</gene>
<accession>A0A1R3HN09</accession>
<comment type="caution">
    <text evidence="1">The sequence shown here is derived from an EMBL/GenBank/DDBJ whole genome shotgun (WGS) entry which is preliminary data.</text>
</comment>
<sequence length="113" mass="12608">MAMTLIGKLGLAHPQIQELQEAILKTQKNAKIVVVEDTPTGKYLQAEVDGGFGRDVLEFLVKGDVVTYRSMAMKVTYIYPFTTAIGDSKGQEERLKKIIDQLGWFVPSLESME</sequence>
<dbReference type="OrthoDB" id="200029at2759"/>
<name>A0A1R3HN09_9ROSI</name>